<sequence length="438" mass="47448">MAADEQLPGYTGKTVPSYAATGGAGTSAAAVPMTEHKYGLENLGKGKEWLFIFVKSRAPANASLPYFLQGDTVAGRVEVDLEKSESTKGIMIQILAGATSVGQEESIFLDLKQDLFPGGKLDKGKKSWPFSFTLPAQVSAAKDHGHKDKITIDAPPSFSERGGAAYIDYRLMVTVKRGALKPNQTLTKSFAYMPLTQPDAPSKLRAMAYKDGTALVGPDADPLGWKVLPPVKIKGKLFDAKDVEVECTVALATPLCYTIGAPIPIFMTLKGTDEVALDTLSNPKAVRMHLVRSMGLGSDAMDDSIKQRSNTFIQTGAGQAYFWNATEGAKEPGKRILQGEVELKKSVKPSFVFPRFTVRYTLNMLPFDITGFVQQADKKDALLSESVKIATRHIPGIVPRSYAPPGYEKPPESDYNAAVGYLENGNQRFFHHHGGAVQ</sequence>
<dbReference type="EMBL" id="JACAZE010000005">
    <property type="protein sequence ID" value="KAF7316679.1"/>
    <property type="molecule type" value="Genomic_DNA"/>
</dbReference>
<protein>
    <recommendedName>
        <fullName evidence="3">Arrestin-like N-terminal domain-containing protein</fullName>
    </recommendedName>
</protein>
<proteinExistence type="predicted"/>
<dbReference type="Proteomes" id="UP000613580">
    <property type="component" value="Unassembled WGS sequence"/>
</dbReference>
<dbReference type="InterPro" id="IPR014756">
    <property type="entry name" value="Ig_E-set"/>
</dbReference>
<name>A0A8H6WFE0_MYCCL</name>
<dbReference type="SUPFAM" id="SSF81296">
    <property type="entry name" value="E set domains"/>
    <property type="match status" value="1"/>
</dbReference>
<gene>
    <name evidence="1" type="ORF">HMN09_00400800</name>
</gene>
<comment type="caution">
    <text evidence="1">The sequence shown here is derived from an EMBL/GenBank/DDBJ whole genome shotgun (WGS) entry which is preliminary data.</text>
</comment>
<evidence type="ECO:0000313" key="1">
    <source>
        <dbReference type="EMBL" id="KAF7316679.1"/>
    </source>
</evidence>
<organism evidence="1 2">
    <name type="scientific">Mycena chlorophos</name>
    <name type="common">Agaric fungus</name>
    <name type="synonym">Agaricus chlorophos</name>
    <dbReference type="NCBI Taxonomy" id="658473"/>
    <lineage>
        <taxon>Eukaryota</taxon>
        <taxon>Fungi</taxon>
        <taxon>Dikarya</taxon>
        <taxon>Basidiomycota</taxon>
        <taxon>Agaricomycotina</taxon>
        <taxon>Agaricomycetes</taxon>
        <taxon>Agaricomycetidae</taxon>
        <taxon>Agaricales</taxon>
        <taxon>Marasmiineae</taxon>
        <taxon>Mycenaceae</taxon>
        <taxon>Mycena</taxon>
    </lineage>
</organism>
<dbReference type="OrthoDB" id="2333384at2759"/>
<keyword evidence="2" id="KW-1185">Reference proteome</keyword>
<dbReference type="AlphaFoldDB" id="A0A8H6WFE0"/>
<evidence type="ECO:0000313" key="2">
    <source>
        <dbReference type="Proteomes" id="UP000613580"/>
    </source>
</evidence>
<evidence type="ECO:0008006" key="3">
    <source>
        <dbReference type="Google" id="ProtNLM"/>
    </source>
</evidence>
<reference evidence="1" key="1">
    <citation type="submission" date="2020-05" db="EMBL/GenBank/DDBJ databases">
        <title>Mycena genomes resolve the evolution of fungal bioluminescence.</title>
        <authorList>
            <person name="Tsai I.J."/>
        </authorList>
    </citation>
    <scope>NUCLEOTIDE SEQUENCE</scope>
    <source>
        <strain evidence="1">110903Hualien_Pintung</strain>
    </source>
</reference>
<dbReference type="Gene3D" id="2.60.40.640">
    <property type="match status" value="1"/>
</dbReference>
<accession>A0A8H6WFE0</accession>
<dbReference type="InterPro" id="IPR014752">
    <property type="entry name" value="Arrestin-like_C"/>
</dbReference>